<dbReference type="Proteomes" id="UP001153636">
    <property type="component" value="Chromosome 9"/>
</dbReference>
<dbReference type="EMBL" id="OV651821">
    <property type="protein sequence ID" value="CAH1114978.1"/>
    <property type="molecule type" value="Genomic_DNA"/>
</dbReference>
<proteinExistence type="predicted"/>
<feature type="transmembrane region" description="Helical" evidence="1">
    <location>
        <begin position="20"/>
        <end position="38"/>
    </location>
</feature>
<keyword evidence="1" id="KW-1133">Transmembrane helix</keyword>
<evidence type="ECO:0000313" key="2">
    <source>
        <dbReference type="EMBL" id="CAH1114978.1"/>
    </source>
</evidence>
<sequence length="245" mass="27913">MERVTRTVNNVTDYMEKDNRGMQITCYSLALFGLTVALRRVRPFSRFRKPSDIPNHFIKEKRQLEGCVKGIHPNGVLIIEHKPLVPLPLIPSGELPVKISGVNVIGFGTNWLQSIVAGQDVTFIPISKEKDYVQCQVLLMQTVRDKKKQTKRALINVGESLIKIGFALPEPIRKPLSEDSTFLKYYALLINAEKYAQRKQMGLKYYIIPTKRILSKSLERLIALFHITKAKVPKMIHKAPKVYGS</sequence>
<dbReference type="PANTHER" id="PTHR28434:SF1">
    <property type="entry name" value="PROTEIN C3ORF33"/>
    <property type="match status" value="1"/>
</dbReference>
<name>A0A9P0DDX2_9CUCU</name>
<protein>
    <submittedName>
        <fullName evidence="2">Uncharacterized protein</fullName>
    </submittedName>
</protein>
<dbReference type="SUPFAM" id="SSF50199">
    <property type="entry name" value="Staphylococcal nuclease"/>
    <property type="match status" value="1"/>
</dbReference>
<gene>
    <name evidence="2" type="ORF">PSYICH_LOCUS15502</name>
</gene>
<keyword evidence="1" id="KW-0812">Transmembrane</keyword>
<dbReference type="GO" id="GO:0005615">
    <property type="term" value="C:extracellular space"/>
    <property type="evidence" value="ECO:0007669"/>
    <property type="project" value="TreeGrafter"/>
</dbReference>
<dbReference type="PANTHER" id="PTHR28434">
    <property type="entry name" value="PROTEIN C3ORF33"/>
    <property type="match status" value="1"/>
</dbReference>
<accession>A0A9P0DDX2</accession>
<keyword evidence="3" id="KW-1185">Reference proteome</keyword>
<evidence type="ECO:0000313" key="3">
    <source>
        <dbReference type="Proteomes" id="UP001153636"/>
    </source>
</evidence>
<evidence type="ECO:0000256" key="1">
    <source>
        <dbReference type="SAM" id="Phobius"/>
    </source>
</evidence>
<dbReference type="OrthoDB" id="6220511at2759"/>
<keyword evidence="1" id="KW-0472">Membrane</keyword>
<dbReference type="InterPro" id="IPR035437">
    <property type="entry name" value="SNase_OB-fold_sf"/>
</dbReference>
<organism evidence="2 3">
    <name type="scientific">Psylliodes chrysocephalus</name>
    <dbReference type="NCBI Taxonomy" id="3402493"/>
    <lineage>
        <taxon>Eukaryota</taxon>
        <taxon>Metazoa</taxon>
        <taxon>Ecdysozoa</taxon>
        <taxon>Arthropoda</taxon>
        <taxon>Hexapoda</taxon>
        <taxon>Insecta</taxon>
        <taxon>Pterygota</taxon>
        <taxon>Neoptera</taxon>
        <taxon>Endopterygota</taxon>
        <taxon>Coleoptera</taxon>
        <taxon>Polyphaga</taxon>
        <taxon>Cucujiformia</taxon>
        <taxon>Chrysomeloidea</taxon>
        <taxon>Chrysomelidae</taxon>
        <taxon>Galerucinae</taxon>
        <taxon>Alticini</taxon>
        <taxon>Psylliodes</taxon>
    </lineage>
</organism>
<dbReference type="InterPro" id="IPR042421">
    <property type="entry name" value="C3orf33-like"/>
</dbReference>
<reference evidence="2" key="1">
    <citation type="submission" date="2022-01" db="EMBL/GenBank/DDBJ databases">
        <authorList>
            <person name="King R."/>
        </authorList>
    </citation>
    <scope>NUCLEOTIDE SEQUENCE</scope>
</reference>
<dbReference type="AlphaFoldDB" id="A0A9P0DDX2"/>